<keyword evidence="1" id="KW-0472">Membrane</keyword>
<accession>A0A3N2DKY3</accession>
<dbReference type="Proteomes" id="UP000275394">
    <property type="component" value="Unassembled WGS sequence"/>
</dbReference>
<name>A0A3N2DKY3_9GAMM</name>
<keyword evidence="3" id="KW-1185">Reference proteome</keyword>
<keyword evidence="1" id="KW-1133">Transmembrane helix</keyword>
<evidence type="ECO:0000313" key="2">
    <source>
        <dbReference type="EMBL" id="ROS00372.1"/>
    </source>
</evidence>
<feature type="transmembrane region" description="Helical" evidence="1">
    <location>
        <begin position="62"/>
        <end position="81"/>
    </location>
</feature>
<evidence type="ECO:0000256" key="1">
    <source>
        <dbReference type="SAM" id="Phobius"/>
    </source>
</evidence>
<dbReference type="RefSeq" id="WP_123713329.1">
    <property type="nucleotide sequence ID" value="NZ_RKHR01000005.1"/>
</dbReference>
<organism evidence="2 3">
    <name type="scientific">Sinobacterium caligoides</name>
    <dbReference type="NCBI Taxonomy" id="933926"/>
    <lineage>
        <taxon>Bacteria</taxon>
        <taxon>Pseudomonadati</taxon>
        <taxon>Pseudomonadota</taxon>
        <taxon>Gammaproteobacteria</taxon>
        <taxon>Cellvibrionales</taxon>
        <taxon>Spongiibacteraceae</taxon>
        <taxon>Sinobacterium</taxon>
    </lineage>
</organism>
<protein>
    <submittedName>
        <fullName evidence="2">Uncharacterized protein</fullName>
    </submittedName>
</protein>
<dbReference type="EMBL" id="RKHR01000005">
    <property type="protein sequence ID" value="ROS00372.1"/>
    <property type="molecule type" value="Genomic_DNA"/>
</dbReference>
<feature type="transmembrane region" description="Helical" evidence="1">
    <location>
        <begin position="93"/>
        <end position="117"/>
    </location>
</feature>
<gene>
    <name evidence="2" type="ORF">EDC56_3023</name>
</gene>
<reference evidence="2 3" key="1">
    <citation type="submission" date="2018-11" db="EMBL/GenBank/DDBJ databases">
        <title>Genomic Encyclopedia of Type Strains, Phase IV (KMG-IV): sequencing the most valuable type-strain genomes for metagenomic binning, comparative biology and taxonomic classification.</title>
        <authorList>
            <person name="Goeker M."/>
        </authorList>
    </citation>
    <scope>NUCLEOTIDE SEQUENCE [LARGE SCALE GENOMIC DNA]</scope>
    <source>
        <strain evidence="2 3">DSM 100316</strain>
    </source>
</reference>
<dbReference type="OrthoDB" id="6120255at2"/>
<keyword evidence="1" id="KW-0812">Transmembrane</keyword>
<sequence>MRIGVQSKPKYEKAEMVLLGLLLSSALFGYGLNALIQASCTLLGRGSPPLGTFVTFYGTEARLLSTIYLGAGTWLFASKFLSKRHASQAAKALSWVGVVTLLFGMCSLVVILCLPFFR</sequence>
<dbReference type="AlphaFoldDB" id="A0A3N2DKY3"/>
<proteinExistence type="predicted"/>
<comment type="caution">
    <text evidence="2">The sequence shown here is derived from an EMBL/GenBank/DDBJ whole genome shotgun (WGS) entry which is preliminary data.</text>
</comment>
<evidence type="ECO:0000313" key="3">
    <source>
        <dbReference type="Proteomes" id="UP000275394"/>
    </source>
</evidence>